<organism evidence="3 4">
    <name type="scientific">Nocardioides deserti</name>
    <dbReference type="NCBI Taxonomy" id="1588644"/>
    <lineage>
        <taxon>Bacteria</taxon>
        <taxon>Bacillati</taxon>
        <taxon>Actinomycetota</taxon>
        <taxon>Actinomycetes</taxon>
        <taxon>Propionibacteriales</taxon>
        <taxon>Nocardioidaceae</taxon>
        <taxon>Nocardioides</taxon>
    </lineage>
</organism>
<keyword evidence="2" id="KW-0732">Signal</keyword>
<dbReference type="EMBL" id="JACMYC010000002">
    <property type="protein sequence ID" value="MBC2959538.1"/>
    <property type="molecule type" value="Genomic_DNA"/>
</dbReference>
<feature type="signal peptide" evidence="2">
    <location>
        <begin position="1"/>
        <end position="29"/>
    </location>
</feature>
<evidence type="ECO:0000256" key="1">
    <source>
        <dbReference type="SAM" id="MobiDB-lite"/>
    </source>
</evidence>
<accession>A0ABR6U5V5</accession>
<dbReference type="SUPFAM" id="SSF82171">
    <property type="entry name" value="DPP6 N-terminal domain-like"/>
    <property type="match status" value="1"/>
</dbReference>
<name>A0ABR6U5V5_9ACTN</name>
<keyword evidence="4" id="KW-1185">Reference proteome</keyword>
<reference evidence="3 4" key="1">
    <citation type="submission" date="2020-08" db="EMBL/GenBank/DDBJ databases">
        <title>novel species in genus Nocardioides.</title>
        <authorList>
            <person name="Zhang G."/>
        </authorList>
    </citation>
    <scope>NUCLEOTIDE SEQUENCE [LARGE SCALE GENOMIC DNA]</scope>
    <source>
        <strain evidence="3 4">SC8A-24</strain>
    </source>
</reference>
<dbReference type="PROSITE" id="PS51257">
    <property type="entry name" value="PROKAR_LIPOPROTEIN"/>
    <property type="match status" value="1"/>
</dbReference>
<dbReference type="RefSeq" id="WP_186344802.1">
    <property type="nucleotide sequence ID" value="NZ_BMMR01000002.1"/>
</dbReference>
<feature type="chain" id="PRO_5046108761" description="WD40 repeat domain-containing protein" evidence="2">
    <location>
        <begin position="30"/>
        <end position="336"/>
    </location>
</feature>
<dbReference type="Proteomes" id="UP000604001">
    <property type="component" value="Unassembled WGS sequence"/>
</dbReference>
<sequence>MPNPPSRPAAAAGAAVLVLLLGACGDDSASGIGGGDAGTTWSAAADPLDTSGLVWAADGTVHLPDGSTIETEQDIAAYVVAGPGAYVVPADDDGSTGRLLLATPDGTVEETGAQVDPATLRTSPDGRYLAFVDPATGEQDEYGTPVGTVVVVDTVEGEEVVRSAEGMGDPGSDDLADLYEDAEEPAVLGLTDTTAYVVGPDAVLAYDLATGDATTAAGSASEAYDADWFAELRPEAALTNPAGTWTIVDPPTGDPVRLVPEGGGDPVATRVPGGGVYELDSWLDDETAVGGALDGQTDVLIGCSLPSGDCEPLPGVPPGALLPVDRSGPAGPTVRR</sequence>
<gene>
    <name evidence="3" type="ORF">H7344_04445</name>
</gene>
<evidence type="ECO:0000313" key="4">
    <source>
        <dbReference type="Proteomes" id="UP000604001"/>
    </source>
</evidence>
<feature type="region of interest" description="Disordered" evidence="1">
    <location>
        <begin position="314"/>
        <end position="336"/>
    </location>
</feature>
<proteinExistence type="predicted"/>
<protein>
    <recommendedName>
        <fullName evidence="5">WD40 repeat domain-containing protein</fullName>
    </recommendedName>
</protein>
<evidence type="ECO:0008006" key="5">
    <source>
        <dbReference type="Google" id="ProtNLM"/>
    </source>
</evidence>
<evidence type="ECO:0000256" key="2">
    <source>
        <dbReference type="SAM" id="SignalP"/>
    </source>
</evidence>
<comment type="caution">
    <text evidence="3">The sequence shown here is derived from an EMBL/GenBank/DDBJ whole genome shotgun (WGS) entry which is preliminary data.</text>
</comment>
<evidence type="ECO:0000313" key="3">
    <source>
        <dbReference type="EMBL" id="MBC2959538.1"/>
    </source>
</evidence>